<dbReference type="InterPro" id="IPR013785">
    <property type="entry name" value="Aldolase_TIM"/>
</dbReference>
<dbReference type="CDD" id="cd14791">
    <property type="entry name" value="GH36"/>
    <property type="match status" value="1"/>
</dbReference>
<dbReference type="InterPro" id="IPR038417">
    <property type="entry name" value="Alpga-gal_N_sf"/>
</dbReference>
<dbReference type="GO" id="GO:0016052">
    <property type="term" value="P:carbohydrate catabolic process"/>
    <property type="evidence" value="ECO:0007669"/>
    <property type="project" value="InterPro"/>
</dbReference>
<dbReference type="EMBL" id="CP159279">
    <property type="protein sequence ID" value="XCH13282.1"/>
    <property type="molecule type" value="Genomic_DNA"/>
</dbReference>
<dbReference type="Gene3D" id="3.20.20.70">
    <property type="entry name" value="Aldolase class I"/>
    <property type="match status" value="1"/>
</dbReference>
<comment type="catalytic activity">
    <reaction evidence="1">
        <text>Hydrolysis of terminal, non-reducing alpha-D-galactose residues in alpha-D-galactosides, including galactose oligosaccharides, galactomannans and galactolipids.</text>
        <dbReference type="EC" id="3.2.1.22"/>
    </reaction>
</comment>
<protein>
    <recommendedName>
        <fullName evidence="2">alpha-galactosidase</fullName>
        <ecNumber evidence="2">3.2.1.22</ecNumber>
    </recommendedName>
</protein>
<dbReference type="PROSITE" id="PS00512">
    <property type="entry name" value="ALPHA_GALACTOSIDASE"/>
    <property type="match status" value="1"/>
</dbReference>
<organism evidence="6">
    <name type="scientific">Arthrobacter sp. K5</name>
    <dbReference type="NCBI Taxonomy" id="2839623"/>
    <lineage>
        <taxon>Bacteria</taxon>
        <taxon>Bacillati</taxon>
        <taxon>Actinomycetota</taxon>
        <taxon>Actinomycetes</taxon>
        <taxon>Micrococcales</taxon>
        <taxon>Micrococcaceae</taxon>
        <taxon>Arthrobacter</taxon>
    </lineage>
</organism>
<dbReference type="InterPro" id="IPR000111">
    <property type="entry name" value="Glyco_hydro_27/36_CS"/>
</dbReference>
<dbReference type="PANTHER" id="PTHR43053">
    <property type="entry name" value="GLYCOSIDASE FAMILY 31"/>
    <property type="match status" value="1"/>
</dbReference>
<dbReference type="EC" id="3.2.1.22" evidence="2"/>
<feature type="domain" description="Glycosyl hydrolase family 36 N-terminal" evidence="5">
    <location>
        <begin position="21"/>
        <end position="249"/>
    </location>
</feature>
<dbReference type="InterPro" id="IPR017853">
    <property type="entry name" value="GH"/>
</dbReference>
<accession>A0AAU8EX64</accession>
<reference evidence="6" key="1">
    <citation type="submission" date="2024-06" db="EMBL/GenBank/DDBJ databases">
        <title>Biodegradation of dimethachlon by Arthrobacter sp. K5: mechanistic insights and ecological implications.</title>
        <authorList>
            <person name="Hu S."/>
            <person name="Lu P."/>
        </authorList>
    </citation>
    <scope>NUCLEOTIDE SEQUENCE</scope>
    <source>
        <strain evidence="6">K5</strain>
    </source>
</reference>
<gene>
    <name evidence="6" type="ORF">ABRP34_09995</name>
</gene>
<dbReference type="AlphaFoldDB" id="A0AAU8EX64"/>
<evidence type="ECO:0000256" key="2">
    <source>
        <dbReference type="ARBA" id="ARBA00012755"/>
    </source>
</evidence>
<evidence type="ECO:0000256" key="1">
    <source>
        <dbReference type="ARBA" id="ARBA00001255"/>
    </source>
</evidence>
<evidence type="ECO:0000313" key="6">
    <source>
        <dbReference type="EMBL" id="XCH13282.1"/>
    </source>
</evidence>
<evidence type="ECO:0000256" key="4">
    <source>
        <dbReference type="ARBA" id="ARBA00023295"/>
    </source>
</evidence>
<dbReference type="PRINTS" id="PR00743">
    <property type="entry name" value="GLHYDRLASE36"/>
</dbReference>
<evidence type="ECO:0000259" key="5">
    <source>
        <dbReference type="Pfam" id="PF16875"/>
    </source>
</evidence>
<dbReference type="GO" id="GO:0004557">
    <property type="term" value="F:alpha-galactosidase activity"/>
    <property type="evidence" value="ECO:0007669"/>
    <property type="project" value="UniProtKB-EC"/>
</dbReference>
<sequence length="733" mass="79716">MDPLHLRSAGTSLVISFNSGEAEVIHWGADLGSDLPDLSILTEAIPNSAIDATVPAGLLPQASSSWRGRPALRGHRIADGVSGLDFSVRLRAVHAATNGNSAAVVQQDTDAGITVESTLALHDGGLLELRHTVTNTGTTPFQLDELAAVLPVAPDAVELLDLTGRWCRERHPQRRPIHQGTWVRTGRHGRTGHDSSLLFAAGTAGFGNRHGKVWVTHLAWSGNHEQFADTIGDGRTMIGGSELLGSAEVILQPDGSYTTPALFAAYSDRGLDGISEVFYSWFRSRPHHVLPAAGGGKARPVVLNTWEAVYFDHNLDTLIELADSAADLGVERFVLDDGWFRGRRDDTAGLGDWFVDETLWPEGLTPLIDAVTSRGMEFGLWVEPEMINLNSDTARAHPDWIVGPAAASHKDGGRLPLAWRNQHIIDLVNPEAWQYIFDRIDTLLRENNISYLKWDQNRDLTEHGHAGRASVHEQTLAAYRLFDELRKAHPGVEIESCSSGGARVDLGILERTDRIWGSDCNDALERQTIQRWTGVVVPPELVGGHIGPTTSHTTARTHDLSFRAITALFGHFGMEWDVREVQGEQRVELRRFIALYKEHRGLIHSGRMVRADVPDDSLMLHGVVAGTAGSVAGAALEPGSTAALFALVSTRTSFAEQLGRVALPGLEAARRYRVEAIFPAPVDADYGHTFTQIQPPAWLASGAEASGRFLAEVGLPMPSLNPEHALVLKVTAL</sequence>
<keyword evidence="3 6" id="KW-0378">Hydrolase</keyword>
<dbReference type="Gene3D" id="2.70.98.60">
    <property type="entry name" value="alpha-galactosidase from lactobacil brevis"/>
    <property type="match status" value="1"/>
</dbReference>
<dbReference type="InterPro" id="IPR002252">
    <property type="entry name" value="Glyco_hydro_36"/>
</dbReference>
<proteinExistence type="predicted"/>
<dbReference type="PANTHER" id="PTHR43053:SF3">
    <property type="entry name" value="ALPHA-GALACTOSIDASE C-RELATED"/>
    <property type="match status" value="1"/>
</dbReference>
<keyword evidence="4 6" id="KW-0326">Glycosidase</keyword>
<dbReference type="SUPFAM" id="SSF51445">
    <property type="entry name" value="(Trans)glycosidases"/>
    <property type="match status" value="1"/>
</dbReference>
<dbReference type="FunFam" id="3.20.20.70:FF:000118">
    <property type="entry name" value="Alpha-galactosidase"/>
    <property type="match status" value="1"/>
</dbReference>
<dbReference type="InterPro" id="IPR031704">
    <property type="entry name" value="Glyco_hydro_36_N"/>
</dbReference>
<dbReference type="Pfam" id="PF02065">
    <property type="entry name" value="Melibiase"/>
    <property type="match status" value="1"/>
</dbReference>
<name>A0AAU8EX64_9MICC</name>
<dbReference type="InterPro" id="IPR050985">
    <property type="entry name" value="Alpha-glycosidase_related"/>
</dbReference>
<dbReference type="RefSeq" id="WP_353713101.1">
    <property type="nucleotide sequence ID" value="NZ_CP159279.1"/>
</dbReference>
<dbReference type="Pfam" id="PF16875">
    <property type="entry name" value="Glyco_hydro_36N"/>
    <property type="match status" value="1"/>
</dbReference>
<evidence type="ECO:0000256" key="3">
    <source>
        <dbReference type="ARBA" id="ARBA00022801"/>
    </source>
</evidence>